<feature type="compositionally biased region" description="Acidic residues" evidence="1">
    <location>
        <begin position="407"/>
        <end position="418"/>
    </location>
</feature>
<accession>A0A9N9N4D3</accession>
<dbReference type="OrthoDB" id="2379702at2759"/>
<evidence type="ECO:0000313" key="4">
    <source>
        <dbReference type="Proteomes" id="UP000789759"/>
    </source>
</evidence>
<comment type="caution">
    <text evidence="3">The sequence shown here is derived from an EMBL/GenBank/DDBJ whole genome shotgun (WGS) entry which is preliminary data.</text>
</comment>
<keyword evidence="4" id="KW-1185">Reference proteome</keyword>
<gene>
    <name evidence="3" type="ORF">CPELLU_LOCUS11796</name>
</gene>
<feature type="compositionally biased region" description="Basic and acidic residues" evidence="1">
    <location>
        <begin position="16"/>
        <end position="32"/>
    </location>
</feature>
<evidence type="ECO:0000256" key="2">
    <source>
        <dbReference type="SAM" id="Phobius"/>
    </source>
</evidence>
<feature type="non-terminal residue" evidence="3">
    <location>
        <position position="1"/>
    </location>
</feature>
<dbReference type="Proteomes" id="UP000789759">
    <property type="component" value="Unassembled WGS sequence"/>
</dbReference>
<feature type="region of interest" description="Disordered" evidence="1">
    <location>
        <begin position="16"/>
        <end position="40"/>
    </location>
</feature>
<dbReference type="EMBL" id="CAJVQA010010759">
    <property type="protein sequence ID" value="CAG8700466.1"/>
    <property type="molecule type" value="Genomic_DNA"/>
</dbReference>
<keyword evidence="2" id="KW-1133">Transmembrane helix</keyword>
<feature type="compositionally biased region" description="Basic and acidic residues" evidence="1">
    <location>
        <begin position="395"/>
        <end position="406"/>
    </location>
</feature>
<reference evidence="3" key="1">
    <citation type="submission" date="2021-06" db="EMBL/GenBank/DDBJ databases">
        <authorList>
            <person name="Kallberg Y."/>
            <person name="Tangrot J."/>
            <person name="Rosling A."/>
        </authorList>
    </citation>
    <scope>NUCLEOTIDE SEQUENCE</scope>
    <source>
        <strain evidence="3">FL966</strain>
    </source>
</reference>
<name>A0A9N9N4D3_9GLOM</name>
<keyword evidence="2" id="KW-0472">Membrane</keyword>
<keyword evidence="2" id="KW-0812">Transmembrane</keyword>
<protein>
    <submittedName>
        <fullName evidence="3">24149_t:CDS:1</fullName>
    </submittedName>
</protein>
<evidence type="ECO:0000313" key="3">
    <source>
        <dbReference type="EMBL" id="CAG8700466.1"/>
    </source>
</evidence>
<proteinExistence type="predicted"/>
<dbReference type="AlphaFoldDB" id="A0A9N9N4D3"/>
<evidence type="ECO:0000256" key="1">
    <source>
        <dbReference type="SAM" id="MobiDB-lite"/>
    </source>
</evidence>
<organism evidence="3 4">
    <name type="scientific">Cetraspora pellucida</name>
    <dbReference type="NCBI Taxonomy" id="1433469"/>
    <lineage>
        <taxon>Eukaryota</taxon>
        <taxon>Fungi</taxon>
        <taxon>Fungi incertae sedis</taxon>
        <taxon>Mucoromycota</taxon>
        <taxon>Glomeromycotina</taxon>
        <taxon>Glomeromycetes</taxon>
        <taxon>Diversisporales</taxon>
        <taxon>Gigasporaceae</taxon>
        <taxon>Cetraspora</taxon>
    </lineage>
</organism>
<feature type="region of interest" description="Disordered" evidence="1">
    <location>
        <begin position="395"/>
        <end position="418"/>
    </location>
</feature>
<sequence>MQKNIENCAENPLDERLNGIKLEQKDPDERSGEVSSTIRHRPVLNKITSENSRDEDDKIPEKPLDKRFSIRFGISAICLIILLIVFIKMRFGQEISQNKGFVSESIVKLANFGSENLLSLEIPETSQMSSYRVVIRDLGVIMEKSDIIVKNGKRISEVLFGLDKEIQETGDALEEFRHQAKGFFFSLASEMKAITQEIENSQWFEYGFLKYFAKSNSHTLSDSSVNFICKRLGMLEKQIPGFQEQLKRVIVAVYSVRDSADNTHGYLIDGEREAERSLKKHWIGNIADHVVRKRAEDELLRVRIIIKMLKEIAPNLIKFENFLKEYRRNIQDVSKEVKNSPTTAEDLKYLQKAVADLEKHHVQFSLADKQSISKSMDVFDVKYLEEKQNLEEEHIKFSSEEYKPADILEDANDEDIEN</sequence>
<feature type="transmembrane region" description="Helical" evidence="2">
    <location>
        <begin position="68"/>
        <end position="87"/>
    </location>
</feature>